<evidence type="ECO:0000313" key="6">
    <source>
        <dbReference type="EMBL" id="TYC09968.1"/>
    </source>
</evidence>
<feature type="domain" description="ABC transporter" evidence="5">
    <location>
        <begin position="251"/>
        <end position="496"/>
    </location>
</feature>
<dbReference type="SUPFAM" id="SSF52540">
    <property type="entry name" value="P-loop containing nucleoside triphosphate hydrolases"/>
    <property type="match status" value="2"/>
</dbReference>
<proteinExistence type="predicted"/>
<keyword evidence="4 6" id="KW-0067">ATP-binding</keyword>
<sequence length="502" mass="53679">MAVLRARDIAKSYGGVTALADGTISVEAGSVHALLGENGAGKSTMVKVLSGAIRPDGGTLTLDGEPVAFRDTADAVRHGVAVVSQELNLFPDLDVLANLYPLREPRRGPFLNRRAMADAARPILKQLGLDVELRTLVRELSLGQRQLVEIARALLSEPRVLVLDEPTSALDRDGSDRLLGILQVLRERQVGVVFVSHILEEVMQLCDTITVLRDGRTMLSGADRADLAIDDILSAMLGPRPEPSATPVPQIKQAEGELRLDHVAVDGVLDDVDLAVRAGEVVGVAGLAGAGHLAVLELVAGLRRASRGDVRLPGGRPAPRGLRQAIKGGVAVVSGDRRGRGLMLDQPIWQNIGQVRSIGLSRDGVVVRRGALRSRARGHVERLRIRCRDVDQRVGLLSGGNQQKVVLAKWLDASPAVLLLDDPTRGVDVGAKAEIHDLIRGAAADGAVVLLASTDLDELTEVCHRVLVFHRGKIAARLSGDELDQHTIVRVSNTGERQESPR</sequence>
<evidence type="ECO:0000256" key="3">
    <source>
        <dbReference type="ARBA" id="ARBA00022741"/>
    </source>
</evidence>
<dbReference type="CDD" id="cd03216">
    <property type="entry name" value="ABC_Carb_Monos_I"/>
    <property type="match status" value="1"/>
</dbReference>
<dbReference type="OrthoDB" id="8039522at2"/>
<dbReference type="EMBL" id="VSFF01000013">
    <property type="protein sequence ID" value="TYC09968.1"/>
    <property type="molecule type" value="Genomic_DNA"/>
</dbReference>
<keyword evidence="7" id="KW-1185">Reference proteome</keyword>
<evidence type="ECO:0000256" key="1">
    <source>
        <dbReference type="ARBA" id="ARBA00022448"/>
    </source>
</evidence>
<dbReference type="CDD" id="cd03215">
    <property type="entry name" value="ABC_Carb_Monos_II"/>
    <property type="match status" value="1"/>
</dbReference>
<evidence type="ECO:0000313" key="7">
    <source>
        <dbReference type="Proteomes" id="UP000322634"/>
    </source>
</evidence>
<keyword evidence="2" id="KW-0677">Repeat</keyword>
<dbReference type="InterPro" id="IPR050107">
    <property type="entry name" value="ABC_carbohydrate_import_ATPase"/>
</dbReference>
<dbReference type="GO" id="GO:0005524">
    <property type="term" value="F:ATP binding"/>
    <property type="evidence" value="ECO:0007669"/>
    <property type="project" value="UniProtKB-KW"/>
</dbReference>
<evidence type="ECO:0000259" key="5">
    <source>
        <dbReference type="PROSITE" id="PS50893"/>
    </source>
</evidence>
<organism evidence="6 7">
    <name type="scientific">Actinomadura syzygii</name>
    <dbReference type="NCBI Taxonomy" id="1427538"/>
    <lineage>
        <taxon>Bacteria</taxon>
        <taxon>Bacillati</taxon>
        <taxon>Actinomycetota</taxon>
        <taxon>Actinomycetes</taxon>
        <taxon>Streptosporangiales</taxon>
        <taxon>Thermomonosporaceae</taxon>
        <taxon>Actinomadura</taxon>
    </lineage>
</organism>
<reference evidence="6 7" key="1">
    <citation type="submission" date="2019-08" db="EMBL/GenBank/DDBJ databases">
        <title>Actinomadura sp. nov. CYP1-5 isolated from mountain soil.</title>
        <authorList>
            <person name="Songsumanus A."/>
            <person name="Kuncharoen N."/>
            <person name="Kudo T."/>
            <person name="Yuki M."/>
            <person name="Igarashi Y."/>
            <person name="Tanasupawat S."/>
        </authorList>
    </citation>
    <scope>NUCLEOTIDE SEQUENCE [LARGE SCALE GENOMIC DNA]</scope>
    <source>
        <strain evidence="6 7">GKU157</strain>
    </source>
</reference>
<dbReference type="AlphaFoldDB" id="A0A5D0TUV6"/>
<gene>
    <name evidence="6" type="ORF">FXF65_33230</name>
</gene>
<dbReference type="InterPro" id="IPR003593">
    <property type="entry name" value="AAA+_ATPase"/>
</dbReference>
<accession>A0A5D0TUV6</accession>
<dbReference type="PANTHER" id="PTHR43790">
    <property type="entry name" value="CARBOHYDRATE TRANSPORT ATP-BINDING PROTEIN MG119-RELATED"/>
    <property type="match status" value="1"/>
</dbReference>
<comment type="caution">
    <text evidence="6">The sequence shown here is derived from an EMBL/GenBank/DDBJ whole genome shotgun (WGS) entry which is preliminary data.</text>
</comment>
<evidence type="ECO:0000256" key="4">
    <source>
        <dbReference type="ARBA" id="ARBA00022840"/>
    </source>
</evidence>
<dbReference type="PROSITE" id="PS50893">
    <property type="entry name" value="ABC_TRANSPORTER_2"/>
    <property type="match status" value="2"/>
</dbReference>
<dbReference type="InterPro" id="IPR017871">
    <property type="entry name" value="ABC_transporter-like_CS"/>
</dbReference>
<dbReference type="InterPro" id="IPR003439">
    <property type="entry name" value="ABC_transporter-like_ATP-bd"/>
</dbReference>
<protein>
    <submittedName>
        <fullName evidence="6">Sugar ABC transporter ATP-binding protein</fullName>
    </submittedName>
</protein>
<keyword evidence="1" id="KW-0813">Transport</keyword>
<dbReference type="Gene3D" id="3.40.50.300">
    <property type="entry name" value="P-loop containing nucleotide triphosphate hydrolases"/>
    <property type="match status" value="2"/>
</dbReference>
<name>A0A5D0TUV6_9ACTN</name>
<dbReference type="Proteomes" id="UP000322634">
    <property type="component" value="Unassembled WGS sequence"/>
</dbReference>
<dbReference type="InterPro" id="IPR027417">
    <property type="entry name" value="P-loop_NTPase"/>
</dbReference>
<dbReference type="SMART" id="SM00382">
    <property type="entry name" value="AAA"/>
    <property type="match status" value="2"/>
</dbReference>
<dbReference type="PROSITE" id="PS00211">
    <property type="entry name" value="ABC_TRANSPORTER_1"/>
    <property type="match status" value="2"/>
</dbReference>
<dbReference type="PANTHER" id="PTHR43790:SF9">
    <property type="entry name" value="GALACTOFURANOSE TRANSPORTER ATP-BINDING PROTEIN YTFR"/>
    <property type="match status" value="1"/>
</dbReference>
<feature type="domain" description="ABC transporter" evidence="5">
    <location>
        <begin position="4"/>
        <end position="239"/>
    </location>
</feature>
<keyword evidence="3" id="KW-0547">Nucleotide-binding</keyword>
<dbReference type="GO" id="GO:0016887">
    <property type="term" value="F:ATP hydrolysis activity"/>
    <property type="evidence" value="ECO:0007669"/>
    <property type="project" value="InterPro"/>
</dbReference>
<evidence type="ECO:0000256" key="2">
    <source>
        <dbReference type="ARBA" id="ARBA00022737"/>
    </source>
</evidence>
<dbReference type="RefSeq" id="WP_148354017.1">
    <property type="nucleotide sequence ID" value="NZ_JBHSBF010000005.1"/>
</dbReference>
<dbReference type="Pfam" id="PF00005">
    <property type="entry name" value="ABC_tran"/>
    <property type="match status" value="2"/>
</dbReference>